<organism evidence="1 2">
    <name type="scientific">Araneus ventricosus</name>
    <name type="common">Orbweaver spider</name>
    <name type="synonym">Epeira ventricosa</name>
    <dbReference type="NCBI Taxonomy" id="182803"/>
    <lineage>
        <taxon>Eukaryota</taxon>
        <taxon>Metazoa</taxon>
        <taxon>Ecdysozoa</taxon>
        <taxon>Arthropoda</taxon>
        <taxon>Chelicerata</taxon>
        <taxon>Arachnida</taxon>
        <taxon>Araneae</taxon>
        <taxon>Araneomorphae</taxon>
        <taxon>Entelegynae</taxon>
        <taxon>Araneoidea</taxon>
        <taxon>Araneidae</taxon>
        <taxon>Araneus</taxon>
    </lineage>
</organism>
<evidence type="ECO:0000313" key="2">
    <source>
        <dbReference type="Proteomes" id="UP000499080"/>
    </source>
</evidence>
<reference evidence="1 2" key="1">
    <citation type="journal article" date="2019" name="Sci. Rep.">
        <title>Orb-weaving spider Araneus ventricosus genome elucidates the spidroin gene catalogue.</title>
        <authorList>
            <person name="Kono N."/>
            <person name="Nakamura H."/>
            <person name="Ohtoshi R."/>
            <person name="Moran D.A.P."/>
            <person name="Shinohara A."/>
            <person name="Yoshida Y."/>
            <person name="Fujiwara M."/>
            <person name="Mori M."/>
            <person name="Tomita M."/>
            <person name="Arakawa K."/>
        </authorList>
    </citation>
    <scope>NUCLEOTIDE SEQUENCE [LARGE SCALE GENOMIC DNA]</scope>
</reference>
<proteinExistence type="predicted"/>
<protein>
    <submittedName>
        <fullName evidence="1">Uncharacterized protein</fullName>
    </submittedName>
</protein>
<dbReference type="EMBL" id="BGPR01011887">
    <property type="protein sequence ID" value="GBN53449.1"/>
    <property type="molecule type" value="Genomic_DNA"/>
</dbReference>
<sequence length="138" mass="15731">MSILRGWFPKRFARKCFHGLVVQTLSVRYFLKAFLCKSCGNGFRNGLRGNAFADNLWKVKWQPFRNLLCYLAGHIDLAFTPRVALRGENLPMYFTQTAQCSRPATMRQPVAQIAKKACLKGFRNLVVSKGKGLSLRFP</sequence>
<comment type="caution">
    <text evidence="1">The sequence shown here is derived from an EMBL/GenBank/DDBJ whole genome shotgun (WGS) entry which is preliminary data.</text>
</comment>
<accession>A0A4Y2PQM4</accession>
<dbReference type="Proteomes" id="UP000499080">
    <property type="component" value="Unassembled WGS sequence"/>
</dbReference>
<gene>
    <name evidence="1" type="ORF">AVEN_112794_1</name>
</gene>
<name>A0A4Y2PQM4_ARAVE</name>
<dbReference type="AlphaFoldDB" id="A0A4Y2PQM4"/>
<evidence type="ECO:0000313" key="1">
    <source>
        <dbReference type="EMBL" id="GBN53449.1"/>
    </source>
</evidence>
<keyword evidence="2" id="KW-1185">Reference proteome</keyword>